<name>A0A915YCM5_9BACT</name>
<dbReference type="KEGG" id="aup:AsAng_0013320"/>
<evidence type="ECO:0000313" key="2">
    <source>
        <dbReference type="Proteomes" id="UP001060919"/>
    </source>
</evidence>
<accession>A0A915YCM5</accession>
<organism evidence="1 2">
    <name type="scientific">Aureispira anguillae</name>
    <dbReference type="NCBI Taxonomy" id="2864201"/>
    <lineage>
        <taxon>Bacteria</taxon>
        <taxon>Pseudomonadati</taxon>
        <taxon>Bacteroidota</taxon>
        <taxon>Saprospiria</taxon>
        <taxon>Saprospirales</taxon>
        <taxon>Saprospiraceae</taxon>
        <taxon>Aureispira</taxon>
    </lineage>
</organism>
<dbReference type="Proteomes" id="UP001060919">
    <property type="component" value="Chromosome"/>
</dbReference>
<protein>
    <submittedName>
        <fullName evidence="1">T9SS C-terminal target domain-containing protein</fullName>
    </submittedName>
</protein>
<evidence type="ECO:0000313" key="1">
    <source>
        <dbReference type="EMBL" id="BDS10623.1"/>
    </source>
</evidence>
<proteinExistence type="predicted"/>
<keyword evidence="2" id="KW-1185">Reference proteome</keyword>
<gene>
    <name evidence="1" type="ORF">AsAng_0013320</name>
</gene>
<dbReference type="AlphaFoldDB" id="A0A915YCM5"/>
<dbReference type="RefSeq" id="WP_264791911.1">
    <property type="nucleotide sequence ID" value="NZ_AP026867.1"/>
</dbReference>
<sequence>MTSRIIKSQWLLLYLILYGFIPSEAQIVRPIGTNLSSVQDWSTEYVFVDVFKQCRAWVPHEYGTGVPWSSTATIPLDSNGYPLEIPYNDGINPPLAVRTPIYGGPALNDLYPGGNYRLIAAGTGQIRLWGAATGTFTCPVDTLVMVDSSLGRIMLEIDTSISTDPVRNIRFIMPGFENSYASQPFNPKLLDFLNDFQTIRFMDWMETNNSPNVFWSDRNKPNYYSQTLDNGVAYEYIIQLCNLTQKDPWICIPHRANDQYITEMARLFRDALDPNLKIYIEYSNEVWNGVFAQRYYADSMGNALAYSGNPWEQSRKFYAKRTADVFRIFEHEFQGNSRLIKVIANQAANSWLTNYIIEQFNDSTYNPTQVQADVVAIAPYFAGRVANDIGNSGSINSVTVNDIIDSMELSLTLAYSWMDANKVVADTHNLELVAYEGGQHLRANSTYANDTAYVNKLTAANRHPRMQDLYCAYLDYWFDSTQAGIFCNYNSHGLYGRYGSWGVKEYMEDTLSPKYLGLQNCVFSYNIDTTVHLFSNKLPNQQQIKVYPIPSHNGLLQVEHQLERPTIRLYDAIGRPIHFKLTAKFQKAFTLNAFNYKGLAILTLYENDTFVHKKILFTN</sequence>
<dbReference type="EMBL" id="AP026867">
    <property type="protein sequence ID" value="BDS10623.1"/>
    <property type="molecule type" value="Genomic_DNA"/>
</dbReference>
<reference evidence="1" key="1">
    <citation type="submission" date="2022-09" db="EMBL/GenBank/DDBJ databases">
        <title>Aureispira anguillicida sp. nov., isolated from Leptocephalus of Japanese eel Anguilla japonica.</title>
        <authorList>
            <person name="Yuasa K."/>
            <person name="Mekata T."/>
            <person name="Ikunari K."/>
        </authorList>
    </citation>
    <scope>NUCLEOTIDE SEQUENCE</scope>
    <source>
        <strain evidence="1">EL160426</strain>
    </source>
</reference>